<evidence type="ECO:0000256" key="6">
    <source>
        <dbReference type="ARBA" id="ARBA00022898"/>
    </source>
</evidence>
<evidence type="ECO:0000256" key="7">
    <source>
        <dbReference type="ARBA" id="ARBA00023239"/>
    </source>
</evidence>
<evidence type="ECO:0000313" key="11">
    <source>
        <dbReference type="EMBL" id="KEF38973.1"/>
    </source>
</evidence>
<dbReference type="InterPro" id="IPR015422">
    <property type="entry name" value="PyrdxlP-dep_Trfase_small"/>
</dbReference>
<dbReference type="PROSITE" id="PS00105">
    <property type="entry name" value="AA_TRANSFER_CLASS_1"/>
    <property type="match status" value="1"/>
</dbReference>
<comment type="cofactor">
    <cofactor evidence="1">
        <name>pyridoxal 5'-phosphate</name>
        <dbReference type="ChEBI" id="CHEBI:597326"/>
    </cofactor>
</comment>
<keyword evidence="5" id="KW-0169">Cobalamin biosynthesis</keyword>
<keyword evidence="7 11" id="KW-0456">Lyase</keyword>
<dbReference type="SUPFAM" id="SSF53383">
    <property type="entry name" value="PLP-dependent transferases"/>
    <property type="match status" value="1"/>
</dbReference>
<dbReference type="PANTHER" id="PTHR42885">
    <property type="entry name" value="HISTIDINOL-PHOSPHATE AMINOTRANSFERASE-RELATED"/>
    <property type="match status" value="1"/>
</dbReference>
<dbReference type="Proteomes" id="UP000027936">
    <property type="component" value="Unassembled WGS sequence"/>
</dbReference>
<gene>
    <name evidence="11" type="ORF">M670_01790</name>
</gene>
<dbReference type="Gene3D" id="3.40.640.10">
    <property type="entry name" value="Type I PLP-dependent aspartate aminotransferase-like (Major domain)"/>
    <property type="match status" value="1"/>
</dbReference>
<evidence type="ECO:0000259" key="10">
    <source>
        <dbReference type="Pfam" id="PF00155"/>
    </source>
</evidence>
<dbReference type="GO" id="GO:0030170">
    <property type="term" value="F:pyridoxal phosphate binding"/>
    <property type="evidence" value="ECO:0007669"/>
    <property type="project" value="InterPro"/>
</dbReference>
<dbReference type="InterPro" id="IPR004838">
    <property type="entry name" value="NHTrfase_class1_PyrdxlP-BS"/>
</dbReference>
<dbReference type="UniPathway" id="UPA00148"/>
<dbReference type="EC" id="4.1.1.81" evidence="4"/>
<dbReference type="PATRIC" id="fig|1348973.3.peg.1750"/>
<reference evidence="11 12" key="1">
    <citation type="submission" date="2014-04" db="EMBL/GenBank/DDBJ databases">
        <title>Draft genome sequence of Bacillus azotoformans MEV2011, a (co-) denitrifying strain unable to grow in the presence of oxygen.</title>
        <authorList>
            <person name="Nielsen M."/>
            <person name="Schreiber L."/>
            <person name="Finster K."/>
            <person name="Schramm A."/>
        </authorList>
    </citation>
    <scope>NUCLEOTIDE SEQUENCE [LARGE SCALE GENOMIC DNA]</scope>
    <source>
        <strain evidence="11 12">MEV2011</strain>
    </source>
</reference>
<evidence type="ECO:0000256" key="8">
    <source>
        <dbReference type="ARBA" id="ARBA00029996"/>
    </source>
</evidence>
<comment type="function">
    <text evidence="2">Decarboxylates L-threonine-O-3-phosphate to yield (R)-1-amino-2-propanol O-2-phosphate, the precursor for the linkage between the nucleotide loop and the corrin ring in cobalamin.</text>
</comment>
<dbReference type="RefSeq" id="WP_035194999.1">
    <property type="nucleotide sequence ID" value="NZ_JJRY01000005.1"/>
</dbReference>
<dbReference type="NCBIfam" id="TIGR01140">
    <property type="entry name" value="L_thr_O3P_dcar"/>
    <property type="match status" value="1"/>
</dbReference>
<accession>A0A072NPZ1</accession>
<dbReference type="InterPro" id="IPR015421">
    <property type="entry name" value="PyrdxlP-dep_Trfase_major"/>
</dbReference>
<organism evidence="11 12">
    <name type="scientific">Schinkia azotoformans MEV2011</name>
    <dbReference type="NCBI Taxonomy" id="1348973"/>
    <lineage>
        <taxon>Bacteria</taxon>
        <taxon>Bacillati</taxon>
        <taxon>Bacillota</taxon>
        <taxon>Bacilli</taxon>
        <taxon>Bacillales</taxon>
        <taxon>Bacillaceae</taxon>
        <taxon>Calidifontibacillus/Schinkia group</taxon>
        <taxon>Schinkia</taxon>
    </lineage>
</organism>
<evidence type="ECO:0000256" key="9">
    <source>
        <dbReference type="ARBA" id="ARBA00048531"/>
    </source>
</evidence>
<dbReference type="AlphaFoldDB" id="A0A072NPZ1"/>
<evidence type="ECO:0000256" key="4">
    <source>
        <dbReference type="ARBA" id="ARBA00012285"/>
    </source>
</evidence>
<evidence type="ECO:0000256" key="2">
    <source>
        <dbReference type="ARBA" id="ARBA00003444"/>
    </source>
</evidence>
<dbReference type="GO" id="GO:0048472">
    <property type="term" value="F:threonine-phosphate decarboxylase activity"/>
    <property type="evidence" value="ECO:0007669"/>
    <property type="project" value="UniProtKB-EC"/>
</dbReference>
<dbReference type="GO" id="GO:0009236">
    <property type="term" value="P:cobalamin biosynthetic process"/>
    <property type="evidence" value="ECO:0007669"/>
    <property type="project" value="UniProtKB-UniPathway"/>
</dbReference>
<dbReference type="OrthoDB" id="9813612at2"/>
<evidence type="ECO:0000313" key="12">
    <source>
        <dbReference type="Proteomes" id="UP000027936"/>
    </source>
</evidence>
<name>A0A072NPZ1_SCHAZ</name>
<dbReference type="CDD" id="cd00609">
    <property type="entry name" value="AAT_like"/>
    <property type="match status" value="1"/>
</dbReference>
<dbReference type="InterPro" id="IPR005860">
    <property type="entry name" value="CobD"/>
</dbReference>
<dbReference type="InterPro" id="IPR004839">
    <property type="entry name" value="Aminotransferase_I/II_large"/>
</dbReference>
<sequence length="368" mass="41392">MAIIEKHGHGGDLLMAQNLFGIPQGQFLDFSANINPFGPPKSAMKAIIDNLHTIIHYPDPVHRCLSTRLAEKLSISEEQLVIGNGAAECMALVLLALQPKLVGIVYPSFSEYTTLSSTLGATIEPCFGCIENNFKPEMSDLYQLLDKVDLLFIGQPNNPTGILYTKEELRSLAMHARNTNTYLVIDEAFIDFVPVQENYTILDELNHFPNIIIIRSMTKFYAIPGLRLGYSICSEEVALLLKRKQVTWSVNCLALIAGEACLQESEYAEKTIAFIESERAYLIERLEKEFNFTVLPSTANFLLVRLPASMTANELQSKMGQQGIMIRSCSMYPGLSERDFRIAVRTRKENNQFLEVLEKVVKNWGEIK</sequence>
<dbReference type="Pfam" id="PF00155">
    <property type="entry name" value="Aminotran_1_2"/>
    <property type="match status" value="1"/>
</dbReference>
<proteinExistence type="predicted"/>
<dbReference type="InterPro" id="IPR015424">
    <property type="entry name" value="PyrdxlP-dep_Trfase"/>
</dbReference>
<feature type="domain" description="Aminotransferase class I/classII large" evidence="10">
    <location>
        <begin position="27"/>
        <end position="357"/>
    </location>
</feature>
<comment type="pathway">
    <text evidence="3">Cofactor biosynthesis; adenosylcobalamin biosynthesis.</text>
</comment>
<protein>
    <recommendedName>
        <fullName evidence="4">threonine-phosphate decarboxylase</fullName>
        <ecNumber evidence="4">4.1.1.81</ecNumber>
    </recommendedName>
    <alternativeName>
        <fullName evidence="8">L-threonine-O-3-phosphate decarboxylase</fullName>
    </alternativeName>
</protein>
<evidence type="ECO:0000256" key="1">
    <source>
        <dbReference type="ARBA" id="ARBA00001933"/>
    </source>
</evidence>
<dbReference type="EMBL" id="JJRY01000005">
    <property type="protein sequence ID" value="KEF38973.1"/>
    <property type="molecule type" value="Genomic_DNA"/>
</dbReference>
<evidence type="ECO:0000256" key="3">
    <source>
        <dbReference type="ARBA" id="ARBA00004953"/>
    </source>
</evidence>
<comment type="catalytic activity">
    <reaction evidence="9">
        <text>O-phospho-L-threonine + H(+) = (R)-1-aminopropan-2-yl phosphate + CO2</text>
        <dbReference type="Rhea" id="RHEA:11492"/>
        <dbReference type="ChEBI" id="CHEBI:15378"/>
        <dbReference type="ChEBI" id="CHEBI:16526"/>
        <dbReference type="ChEBI" id="CHEBI:58563"/>
        <dbReference type="ChEBI" id="CHEBI:58675"/>
        <dbReference type="EC" id="4.1.1.81"/>
    </reaction>
</comment>
<evidence type="ECO:0000256" key="5">
    <source>
        <dbReference type="ARBA" id="ARBA00022573"/>
    </source>
</evidence>
<comment type="caution">
    <text evidence="11">The sequence shown here is derived from an EMBL/GenBank/DDBJ whole genome shotgun (WGS) entry which is preliminary data.</text>
</comment>
<dbReference type="Gene3D" id="3.90.1150.10">
    <property type="entry name" value="Aspartate Aminotransferase, domain 1"/>
    <property type="match status" value="1"/>
</dbReference>
<dbReference type="PANTHER" id="PTHR42885:SF1">
    <property type="entry name" value="THREONINE-PHOSPHATE DECARBOXYLASE"/>
    <property type="match status" value="1"/>
</dbReference>
<keyword evidence="6" id="KW-0663">Pyridoxal phosphate</keyword>